<proteinExistence type="predicted"/>
<dbReference type="Proteomes" id="UP000215902">
    <property type="component" value="Unassembled WGS sequence"/>
</dbReference>
<name>A0A267FY27_9PLAT</name>
<dbReference type="AlphaFoldDB" id="A0A267FY27"/>
<feature type="transmembrane region" description="Helical" evidence="1">
    <location>
        <begin position="20"/>
        <end position="38"/>
    </location>
</feature>
<organism evidence="2 3">
    <name type="scientific">Macrostomum lignano</name>
    <dbReference type="NCBI Taxonomy" id="282301"/>
    <lineage>
        <taxon>Eukaryota</taxon>
        <taxon>Metazoa</taxon>
        <taxon>Spiralia</taxon>
        <taxon>Lophotrochozoa</taxon>
        <taxon>Platyhelminthes</taxon>
        <taxon>Rhabditophora</taxon>
        <taxon>Macrostomorpha</taxon>
        <taxon>Macrostomida</taxon>
        <taxon>Macrostomidae</taxon>
        <taxon>Macrostomum</taxon>
    </lineage>
</organism>
<protein>
    <submittedName>
        <fullName evidence="2">Uncharacterized protein</fullName>
    </submittedName>
</protein>
<evidence type="ECO:0000313" key="3">
    <source>
        <dbReference type="Proteomes" id="UP000215902"/>
    </source>
</evidence>
<feature type="non-terminal residue" evidence="2">
    <location>
        <position position="1"/>
    </location>
</feature>
<evidence type="ECO:0000256" key="1">
    <source>
        <dbReference type="SAM" id="Phobius"/>
    </source>
</evidence>
<accession>A0A267FY27</accession>
<gene>
    <name evidence="2" type="ORF">BOX15_Mlig013012g2</name>
</gene>
<reference evidence="2 3" key="1">
    <citation type="submission" date="2017-06" db="EMBL/GenBank/DDBJ databases">
        <title>A platform for efficient transgenesis in Macrostomum lignano, a flatworm model organism for stem cell research.</title>
        <authorList>
            <person name="Berezikov E."/>
        </authorList>
    </citation>
    <scope>NUCLEOTIDE SEQUENCE [LARGE SCALE GENOMIC DNA]</scope>
    <source>
        <strain evidence="2">DV1</strain>
        <tissue evidence="2">Whole organism</tissue>
    </source>
</reference>
<keyword evidence="1" id="KW-0472">Membrane</keyword>
<sequence>LTERRTQACAISTKAPSSAAMYKLLCLFALVAFAAAAYTPEQKNEVVNDIIHEVVPVLRLDTICLQQNGITSVTCIVTSLLVCFVSNGNNINELAACLASKCGSSASQIISCIKL</sequence>
<comment type="caution">
    <text evidence="2">The sequence shown here is derived from an EMBL/GenBank/DDBJ whole genome shotgun (WGS) entry which is preliminary data.</text>
</comment>
<keyword evidence="1" id="KW-1133">Transmembrane helix</keyword>
<dbReference type="EMBL" id="NIVC01000671">
    <property type="protein sequence ID" value="PAA78711.1"/>
    <property type="molecule type" value="Genomic_DNA"/>
</dbReference>
<keyword evidence="3" id="KW-1185">Reference proteome</keyword>
<evidence type="ECO:0000313" key="2">
    <source>
        <dbReference type="EMBL" id="PAA78711.1"/>
    </source>
</evidence>
<keyword evidence="1" id="KW-0812">Transmembrane</keyword>